<dbReference type="Proteomes" id="UP000822688">
    <property type="component" value="Chromosome 2"/>
</dbReference>
<evidence type="ECO:0000313" key="3">
    <source>
        <dbReference type="Proteomes" id="UP000822688"/>
    </source>
</evidence>
<comment type="caution">
    <text evidence="2">The sequence shown here is derived from an EMBL/GenBank/DDBJ whole genome shotgun (WGS) entry which is preliminary data.</text>
</comment>
<name>A0A8T0ISB0_CERPU</name>
<accession>A0A8T0ISB0</accession>
<feature type="region of interest" description="Disordered" evidence="1">
    <location>
        <begin position="1"/>
        <end position="58"/>
    </location>
</feature>
<dbReference type="AlphaFoldDB" id="A0A8T0ISB0"/>
<evidence type="ECO:0000256" key="1">
    <source>
        <dbReference type="SAM" id="MobiDB-lite"/>
    </source>
</evidence>
<evidence type="ECO:0000313" key="2">
    <source>
        <dbReference type="EMBL" id="KAG0585676.1"/>
    </source>
</evidence>
<gene>
    <name evidence="2" type="ORF">KC19_2G029000</name>
</gene>
<protein>
    <submittedName>
        <fullName evidence="2">Uncharacterized protein</fullName>
    </submittedName>
</protein>
<organism evidence="2 3">
    <name type="scientific">Ceratodon purpureus</name>
    <name type="common">Fire moss</name>
    <name type="synonym">Dicranum purpureum</name>
    <dbReference type="NCBI Taxonomy" id="3225"/>
    <lineage>
        <taxon>Eukaryota</taxon>
        <taxon>Viridiplantae</taxon>
        <taxon>Streptophyta</taxon>
        <taxon>Embryophyta</taxon>
        <taxon>Bryophyta</taxon>
        <taxon>Bryophytina</taxon>
        <taxon>Bryopsida</taxon>
        <taxon>Dicranidae</taxon>
        <taxon>Pseudoditrichales</taxon>
        <taxon>Ditrichaceae</taxon>
        <taxon>Ceratodon</taxon>
    </lineage>
</organism>
<proteinExistence type="predicted"/>
<dbReference type="EMBL" id="CM026422">
    <property type="protein sequence ID" value="KAG0585676.1"/>
    <property type="molecule type" value="Genomic_DNA"/>
</dbReference>
<keyword evidence="3" id="KW-1185">Reference proteome</keyword>
<sequence length="162" mass="16694">MSPGVRHGIDRKIHKSVRGVKREGSEPVWGRGKVATPSGQVSRHGGGGHGDRGDKRGAAGSTGSRCALACWCTCFISQVCPVGPPRALPPGTCHLPTSLTPPLARPHSLSLHSLSLLASLSSLARALNPSPQSPSPSPLRSLTGLPYISSTSPACAQLDLLS</sequence>
<reference evidence="2" key="1">
    <citation type="submission" date="2020-06" db="EMBL/GenBank/DDBJ databases">
        <title>WGS assembly of Ceratodon purpureus strain R40.</title>
        <authorList>
            <person name="Carey S.B."/>
            <person name="Jenkins J."/>
            <person name="Shu S."/>
            <person name="Lovell J.T."/>
            <person name="Sreedasyam A."/>
            <person name="Maumus F."/>
            <person name="Tiley G.P."/>
            <person name="Fernandez-Pozo N."/>
            <person name="Barry K."/>
            <person name="Chen C."/>
            <person name="Wang M."/>
            <person name="Lipzen A."/>
            <person name="Daum C."/>
            <person name="Saski C.A."/>
            <person name="Payton A.C."/>
            <person name="Mcbreen J.C."/>
            <person name="Conrad R.E."/>
            <person name="Kollar L.M."/>
            <person name="Olsson S."/>
            <person name="Huttunen S."/>
            <person name="Landis J.B."/>
            <person name="Wickett N.J."/>
            <person name="Johnson M.G."/>
            <person name="Rensing S.A."/>
            <person name="Grimwood J."/>
            <person name="Schmutz J."/>
            <person name="Mcdaniel S.F."/>
        </authorList>
    </citation>
    <scope>NUCLEOTIDE SEQUENCE</scope>
    <source>
        <strain evidence="2">R40</strain>
    </source>
</reference>